<evidence type="ECO:0000313" key="8">
    <source>
        <dbReference type="Proteomes" id="UP000034164"/>
    </source>
</evidence>
<gene>
    <name evidence="7" type="ORF">EMCG_05074</name>
</gene>
<accession>A0A0G2HPY4</accession>
<evidence type="ECO:0000256" key="2">
    <source>
        <dbReference type="ARBA" id="ARBA00022771"/>
    </source>
</evidence>
<feature type="region of interest" description="Disordered" evidence="5">
    <location>
        <begin position="1"/>
        <end position="214"/>
    </location>
</feature>
<comment type="caution">
    <text evidence="7">The sequence shown here is derived from an EMBL/GenBank/DDBJ whole genome shotgun (WGS) entry which is preliminary data.</text>
</comment>
<evidence type="ECO:0000256" key="4">
    <source>
        <dbReference type="PROSITE-ProRule" id="PRU00175"/>
    </source>
</evidence>
<feature type="compositionally biased region" description="Basic and acidic residues" evidence="5">
    <location>
        <begin position="126"/>
        <end position="140"/>
    </location>
</feature>
<name>A0A0G2HPY4_9EURO</name>
<feature type="compositionally biased region" description="Polar residues" evidence="5">
    <location>
        <begin position="174"/>
        <end position="186"/>
    </location>
</feature>
<feature type="compositionally biased region" description="Polar residues" evidence="5">
    <location>
        <begin position="95"/>
        <end position="120"/>
    </location>
</feature>
<dbReference type="SUPFAM" id="SSF57850">
    <property type="entry name" value="RING/U-box"/>
    <property type="match status" value="1"/>
</dbReference>
<dbReference type="InterPro" id="IPR001841">
    <property type="entry name" value="Znf_RING"/>
</dbReference>
<dbReference type="PROSITE" id="PS50089">
    <property type="entry name" value="ZF_RING_2"/>
    <property type="match status" value="1"/>
</dbReference>
<feature type="compositionally biased region" description="Low complexity" evidence="5">
    <location>
        <begin position="196"/>
        <end position="212"/>
    </location>
</feature>
<evidence type="ECO:0000256" key="3">
    <source>
        <dbReference type="ARBA" id="ARBA00022833"/>
    </source>
</evidence>
<dbReference type="EMBL" id="LCZI01001578">
    <property type="protein sequence ID" value="KKZ60152.1"/>
    <property type="molecule type" value="Genomic_DNA"/>
</dbReference>
<organism evidence="7 8">
    <name type="scientific">[Emmonsia] crescens</name>
    <dbReference type="NCBI Taxonomy" id="73230"/>
    <lineage>
        <taxon>Eukaryota</taxon>
        <taxon>Fungi</taxon>
        <taxon>Dikarya</taxon>
        <taxon>Ascomycota</taxon>
        <taxon>Pezizomycotina</taxon>
        <taxon>Eurotiomycetes</taxon>
        <taxon>Eurotiomycetidae</taxon>
        <taxon>Onygenales</taxon>
        <taxon>Ajellomycetaceae</taxon>
        <taxon>Emergomyces</taxon>
    </lineage>
</organism>
<dbReference type="GO" id="GO:0016567">
    <property type="term" value="P:protein ubiquitination"/>
    <property type="evidence" value="ECO:0007669"/>
    <property type="project" value="TreeGrafter"/>
</dbReference>
<sequence length="569" mass="62122">MSRRPAPIDTTRDEGSNSPVSTPRRSARLNPFGGSQPLDLESGNRRPPPINTARGDGLNSAISTPRRSARLNPFGSQPSNLESGMAPNRRPRGEGSNSAVSTPRPSARLQPQTQESAAPNPSSPVLEKETQARQHPRESGTRASTRLTSNRNAAEQVFPTPGPSIMSPSPDPDNVNQPISRASSHATAIAAQNGDTNGPAPNPAGTAPGSPTQEPEQCVICLESLTGQVRNCRQCHHAFHIDCLQNWHRTQAGGRMLPTCPHCRSHMPPDSGQDPDLTAPTEQPPRAAPRSPRQEPGPGQCTHCRGSLAGNDITHCMDCHRPFHYDCLLRPISLTPASRSRLGFTHRVYVPADGEASPMDIDPMHRPTRPRPGIPQTIPVVPRESRPQPQQRLPRIPLQPPQPGYTADGRVIRCARNGRVVVQEEDGRLSLCTAREVGGSSVVDAALTAPGVRRIETDGWREMRAADDVDDPHISWAVAGKWDPFSQRLPEVICCVVYRHEGQDIEKIGARSNVKIVFGAEGERMIARSLSDEHAETVEEALELLHGVTHQERVDHWRANPRIPGQRRR</sequence>
<dbReference type="CDD" id="cd16448">
    <property type="entry name" value="RING-H2"/>
    <property type="match status" value="1"/>
</dbReference>
<keyword evidence="3" id="KW-0862">Zinc</keyword>
<feature type="compositionally biased region" description="Low complexity" evidence="5">
    <location>
        <begin position="379"/>
        <end position="396"/>
    </location>
</feature>
<keyword evidence="2 4" id="KW-0863">Zinc-finger</keyword>
<feature type="compositionally biased region" description="Polar residues" evidence="5">
    <location>
        <begin position="141"/>
        <end position="153"/>
    </location>
</feature>
<dbReference type="GO" id="GO:0061630">
    <property type="term" value="F:ubiquitin protein ligase activity"/>
    <property type="evidence" value="ECO:0007669"/>
    <property type="project" value="TreeGrafter"/>
</dbReference>
<dbReference type="InterPro" id="IPR013083">
    <property type="entry name" value="Znf_RING/FYVE/PHD"/>
</dbReference>
<protein>
    <recommendedName>
        <fullName evidence="6">RING-type domain-containing protein</fullName>
    </recommendedName>
</protein>
<evidence type="ECO:0000259" key="6">
    <source>
        <dbReference type="PROSITE" id="PS50089"/>
    </source>
</evidence>
<keyword evidence="1" id="KW-0479">Metal-binding</keyword>
<dbReference type="VEuPathDB" id="FungiDB:EMCG_05074"/>
<dbReference type="Gene3D" id="3.30.40.10">
    <property type="entry name" value="Zinc/RING finger domain, C3HC4 (zinc finger)"/>
    <property type="match status" value="2"/>
</dbReference>
<proteinExistence type="predicted"/>
<evidence type="ECO:0000313" key="7">
    <source>
        <dbReference type="EMBL" id="KKZ60152.1"/>
    </source>
</evidence>
<evidence type="ECO:0000256" key="5">
    <source>
        <dbReference type="SAM" id="MobiDB-lite"/>
    </source>
</evidence>
<dbReference type="SMART" id="SM00184">
    <property type="entry name" value="RING"/>
    <property type="match status" value="2"/>
</dbReference>
<evidence type="ECO:0000256" key="1">
    <source>
        <dbReference type="ARBA" id="ARBA00022723"/>
    </source>
</evidence>
<dbReference type="PANTHER" id="PTHR45969">
    <property type="entry name" value="RING ZINC FINGER PROTEIN-RELATED"/>
    <property type="match status" value="1"/>
</dbReference>
<dbReference type="GO" id="GO:0008270">
    <property type="term" value="F:zinc ion binding"/>
    <property type="evidence" value="ECO:0007669"/>
    <property type="project" value="UniProtKB-KW"/>
</dbReference>
<feature type="domain" description="RING-type" evidence="6">
    <location>
        <begin position="218"/>
        <end position="264"/>
    </location>
</feature>
<dbReference type="Proteomes" id="UP000034164">
    <property type="component" value="Unassembled WGS sequence"/>
</dbReference>
<dbReference type="Pfam" id="PF13639">
    <property type="entry name" value="zf-RING_2"/>
    <property type="match status" value="1"/>
</dbReference>
<feature type="region of interest" description="Disordered" evidence="5">
    <location>
        <begin position="264"/>
        <end position="300"/>
    </location>
</feature>
<dbReference type="OrthoDB" id="8062037at2759"/>
<reference evidence="8" key="1">
    <citation type="journal article" date="2015" name="PLoS Genet.">
        <title>The dynamic genome and transcriptome of the human fungal pathogen Blastomyces and close relative Emmonsia.</title>
        <authorList>
            <person name="Munoz J.F."/>
            <person name="Gauthier G.M."/>
            <person name="Desjardins C.A."/>
            <person name="Gallo J.E."/>
            <person name="Holder J."/>
            <person name="Sullivan T.D."/>
            <person name="Marty A.J."/>
            <person name="Carmen J.C."/>
            <person name="Chen Z."/>
            <person name="Ding L."/>
            <person name="Gujja S."/>
            <person name="Magrini V."/>
            <person name="Misas E."/>
            <person name="Mitreva M."/>
            <person name="Priest M."/>
            <person name="Saif S."/>
            <person name="Whiston E.A."/>
            <person name="Young S."/>
            <person name="Zeng Q."/>
            <person name="Goldman W.E."/>
            <person name="Mardis E.R."/>
            <person name="Taylor J.W."/>
            <person name="McEwen J.G."/>
            <person name="Clay O.K."/>
            <person name="Klein B.S."/>
            <person name="Cuomo C.A."/>
        </authorList>
    </citation>
    <scope>NUCLEOTIDE SEQUENCE [LARGE SCALE GENOMIC DNA]</scope>
    <source>
        <strain evidence="8">UAMH 3008</strain>
    </source>
</reference>
<dbReference type="AlphaFoldDB" id="A0A0G2HPY4"/>
<feature type="region of interest" description="Disordered" evidence="5">
    <location>
        <begin position="355"/>
        <end position="408"/>
    </location>
</feature>
<dbReference type="PANTHER" id="PTHR45969:SF69">
    <property type="entry name" value="FINGER DOMAIN PROTEIN, PUTATIVE (AFU_ORTHOLOGUE AFUA_3G12190)-RELATED"/>
    <property type="match status" value="1"/>
</dbReference>